<protein>
    <recommendedName>
        <fullName evidence="2">Phage Tail Protein X</fullName>
    </recommendedName>
</protein>
<evidence type="ECO:0008006" key="2">
    <source>
        <dbReference type="Google" id="ProtNLM"/>
    </source>
</evidence>
<organism evidence="1">
    <name type="scientific">Veillonella ratti</name>
    <dbReference type="NCBI Taxonomy" id="103892"/>
    <lineage>
        <taxon>Bacteria</taxon>
        <taxon>Bacillati</taxon>
        <taxon>Bacillota</taxon>
        <taxon>Negativicutes</taxon>
        <taxon>Veillonellales</taxon>
        <taxon>Veillonellaceae</taxon>
        <taxon>Veillonella</taxon>
    </lineage>
</organism>
<evidence type="ECO:0000313" key="1">
    <source>
        <dbReference type="EMBL" id="VYU52189.1"/>
    </source>
</evidence>
<accession>A0A6N3FJY0</accession>
<dbReference type="InterPro" id="IPR008861">
    <property type="entry name" value="GpX-like"/>
</dbReference>
<dbReference type="Pfam" id="PF05489">
    <property type="entry name" value="Phage_tail_X"/>
    <property type="match status" value="1"/>
</dbReference>
<sequence>MATKYTTRLGDMWDVIAKEQMGDERFMSVLMKANPDYINYDMLPSGITLKIPSVTKKTIVNLPPWRR</sequence>
<reference evidence="1" key="1">
    <citation type="submission" date="2019-11" db="EMBL/GenBank/DDBJ databases">
        <authorList>
            <person name="Feng L."/>
        </authorList>
    </citation>
    <scope>NUCLEOTIDE SEQUENCE</scope>
    <source>
        <strain evidence="1">VrattiLFYP33</strain>
    </source>
</reference>
<dbReference type="EMBL" id="CACRUX010000101">
    <property type="protein sequence ID" value="VYU52189.1"/>
    <property type="molecule type" value="Genomic_DNA"/>
</dbReference>
<dbReference type="RefSeq" id="WP_021842605.1">
    <property type="nucleotide sequence ID" value="NZ_CACRUX010000101.1"/>
</dbReference>
<dbReference type="AlphaFoldDB" id="A0A6N3FJY0"/>
<name>A0A6N3FJY0_9FIRM</name>
<gene>
    <name evidence="1" type="ORF">VRLFYP33_02352</name>
</gene>
<proteinExistence type="predicted"/>